<dbReference type="Pfam" id="PF12511">
    <property type="entry name" value="DUF3716"/>
    <property type="match status" value="1"/>
</dbReference>
<feature type="region of interest" description="Disordered" evidence="1">
    <location>
        <begin position="1"/>
        <end position="131"/>
    </location>
</feature>
<feature type="region of interest" description="Disordered" evidence="1">
    <location>
        <begin position="146"/>
        <end position="222"/>
    </location>
</feature>
<dbReference type="GeneID" id="55972927"/>
<name>A0A9P5D654_9HYPO</name>
<feature type="compositionally biased region" description="Acidic residues" evidence="1">
    <location>
        <begin position="437"/>
        <end position="448"/>
    </location>
</feature>
<dbReference type="EMBL" id="JAANYQ010000007">
    <property type="protein sequence ID" value="KAF4123154.1"/>
    <property type="molecule type" value="Genomic_DNA"/>
</dbReference>
<evidence type="ECO:0000313" key="2">
    <source>
        <dbReference type="EMBL" id="KAF4123154.1"/>
    </source>
</evidence>
<reference evidence="2" key="1">
    <citation type="submission" date="2020-03" db="EMBL/GenBank/DDBJ databases">
        <title>Site-based positive gene gene selection in Geosmithia morbida across the United States reveals a broad range of putative effectors and factors for local host and environmental adapation.</title>
        <authorList>
            <person name="Onufrak A."/>
            <person name="Murdoch R.W."/>
            <person name="Gazis R."/>
            <person name="Huff M."/>
            <person name="Staton M."/>
            <person name="Klingeman W."/>
            <person name="Hadziabdic D."/>
        </authorList>
    </citation>
    <scope>NUCLEOTIDE SEQUENCE</scope>
    <source>
        <strain evidence="2">1262</strain>
    </source>
</reference>
<feature type="compositionally biased region" description="Low complexity" evidence="1">
    <location>
        <begin position="182"/>
        <end position="191"/>
    </location>
</feature>
<dbReference type="RefSeq" id="XP_035321806.1">
    <property type="nucleotide sequence ID" value="XM_035468672.1"/>
</dbReference>
<accession>A0A9P5D654</accession>
<feature type="compositionally biased region" description="Low complexity" evidence="1">
    <location>
        <begin position="69"/>
        <end position="80"/>
    </location>
</feature>
<dbReference type="AlphaFoldDB" id="A0A9P5D654"/>
<dbReference type="InterPro" id="IPR022190">
    <property type="entry name" value="DUF3716"/>
</dbReference>
<evidence type="ECO:0000313" key="3">
    <source>
        <dbReference type="Proteomes" id="UP000749293"/>
    </source>
</evidence>
<protein>
    <submittedName>
        <fullName evidence="2">Uncharacterized protein</fullName>
    </submittedName>
</protein>
<dbReference type="OrthoDB" id="4174112at2759"/>
<dbReference type="Proteomes" id="UP000749293">
    <property type="component" value="Unassembled WGS sequence"/>
</dbReference>
<keyword evidence="3" id="KW-1185">Reference proteome</keyword>
<comment type="caution">
    <text evidence="2">The sequence shown here is derived from an EMBL/GenBank/DDBJ whole genome shotgun (WGS) entry which is preliminary data.</text>
</comment>
<feature type="compositionally biased region" description="Polar residues" evidence="1">
    <location>
        <begin position="412"/>
        <end position="426"/>
    </location>
</feature>
<feature type="region of interest" description="Disordered" evidence="1">
    <location>
        <begin position="403"/>
        <end position="448"/>
    </location>
</feature>
<feature type="compositionally biased region" description="Basic and acidic residues" evidence="1">
    <location>
        <begin position="192"/>
        <end position="203"/>
    </location>
</feature>
<gene>
    <name evidence="2" type="ORF">GMORB2_6702</name>
</gene>
<sequence length="448" mass="48879">MGGHGELLMMVDERGNMRSIGGSYDSIPETNTATSKSNSDSNSDGPYRLSSIPGLYRPSQRLTVAPGFSSPAPYAPMASSGGDLMSSLNSPFDPPQRLEQQVSDSSSSDSSNGIIPAAAASSAPLTPSSLVLGGGEMLIPLAYGPRNQSQDVADRPENVQNQNQSQKRLHSSRSRTRNRKPQQQQQQQQRQSDAEHDHNDRSHQSRRQRSASAPPPRTAGDVARELYGDDVNMSSPACRLMAEMKAVRIPKQRRTWQGVNTRRRSNVEALLCQITGEESERPCKSCAKGHGPWTRCILVPGFMCGSCANCWFNASGVRCTYHAGGQPQPVPRPSEILSRLQWVLQADPAMSAIGQTLGCCSSLDMRGRYLVRMHAAAEELGLCIAEYEEYIGTPQGALEEERARMEQQQRQHSAAVNTDQETQPYQDTLMPVSETGSDNEDDADGSPE</sequence>
<evidence type="ECO:0000256" key="1">
    <source>
        <dbReference type="SAM" id="MobiDB-lite"/>
    </source>
</evidence>
<feature type="compositionally biased region" description="Low complexity" evidence="1">
    <location>
        <begin position="103"/>
        <end position="131"/>
    </location>
</feature>
<feature type="compositionally biased region" description="Polar residues" evidence="1">
    <location>
        <begin position="28"/>
        <end position="44"/>
    </location>
</feature>
<organism evidence="2 3">
    <name type="scientific">Geosmithia morbida</name>
    <dbReference type="NCBI Taxonomy" id="1094350"/>
    <lineage>
        <taxon>Eukaryota</taxon>
        <taxon>Fungi</taxon>
        <taxon>Dikarya</taxon>
        <taxon>Ascomycota</taxon>
        <taxon>Pezizomycotina</taxon>
        <taxon>Sordariomycetes</taxon>
        <taxon>Hypocreomycetidae</taxon>
        <taxon>Hypocreales</taxon>
        <taxon>Bionectriaceae</taxon>
        <taxon>Geosmithia</taxon>
    </lineage>
</organism>
<feature type="compositionally biased region" description="Basic residues" evidence="1">
    <location>
        <begin position="167"/>
        <end position="180"/>
    </location>
</feature>
<proteinExistence type="predicted"/>